<dbReference type="HOGENOM" id="CLU_719870_0_0_1"/>
<reference evidence="2 3" key="1">
    <citation type="journal article" date="2012" name="PLoS Pathog.">
        <title>Diverse lifestyles and strategies of plant pathogenesis encoded in the genomes of eighteen Dothideomycetes fungi.</title>
        <authorList>
            <person name="Ohm R.A."/>
            <person name="Feau N."/>
            <person name="Henrissat B."/>
            <person name="Schoch C.L."/>
            <person name="Horwitz B.A."/>
            <person name="Barry K.W."/>
            <person name="Condon B.J."/>
            <person name="Copeland A.C."/>
            <person name="Dhillon B."/>
            <person name="Glaser F."/>
            <person name="Hesse C.N."/>
            <person name="Kosti I."/>
            <person name="LaButti K."/>
            <person name="Lindquist E.A."/>
            <person name="Lucas S."/>
            <person name="Salamov A.A."/>
            <person name="Bradshaw R.E."/>
            <person name="Ciuffetti L."/>
            <person name="Hamelin R.C."/>
            <person name="Kema G.H.J."/>
            <person name="Lawrence C."/>
            <person name="Scott J.A."/>
            <person name="Spatafora J.W."/>
            <person name="Turgeon B.G."/>
            <person name="de Wit P.J.G.M."/>
            <person name="Zhong S."/>
            <person name="Goodwin S.B."/>
            <person name="Grigoriev I.V."/>
        </authorList>
    </citation>
    <scope>NUCLEOTIDE SEQUENCE [LARGE SCALE GENOMIC DNA]</scope>
    <source>
        <strain evidence="2 3">CIRAD86</strain>
    </source>
</reference>
<gene>
    <name evidence="2" type="ORF">MYCFIDRAFT_176926</name>
</gene>
<organism evidence="2 3">
    <name type="scientific">Pseudocercospora fijiensis (strain CIRAD86)</name>
    <name type="common">Black leaf streak disease fungus</name>
    <name type="synonym">Mycosphaerella fijiensis</name>
    <dbReference type="NCBI Taxonomy" id="383855"/>
    <lineage>
        <taxon>Eukaryota</taxon>
        <taxon>Fungi</taxon>
        <taxon>Dikarya</taxon>
        <taxon>Ascomycota</taxon>
        <taxon>Pezizomycotina</taxon>
        <taxon>Dothideomycetes</taxon>
        <taxon>Dothideomycetidae</taxon>
        <taxon>Mycosphaerellales</taxon>
        <taxon>Mycosphaerellaceae</taxon>
        <taxon>Pseudocercospora</taxon>
    </lineage>
</organism>
<dbReference type="KEGG" id="pfj:MYCFIDRAFT_176926"/>
<evidence type="ECO:0000256" key="1">
    <source>
        <dbReference type="SAM" id="SignalP"/>
    </source>
</evidence>
<dbReference type="VEuPathDB" id="FungiDB:MYCFIDRAFT_176926"/>
<dbReference type="RefSeq" id="XP_007929030.1">
    <property type="nucleotide sequence ID" value="XM_007930839.1"/>
</dbReference>
<dbReference type="EMBL" id="KB446561">
    <property type="protein sequence ID" value="EME79928.1"/>
    <property type="molecule type" value="Genomic_DNA"/>
</dbReference>
<evidence type="ECO:0000313" key="2">
    <source>
        <dbReference type="EMBL" id="EME79928.1"/>
    </source>
</evidence>
<feature type="signal peptide" evidence="1">
    <location>
        <begin position="1"/>
        <end position="15"/>
    </location>
</feature>
<proteinExistence type="predicted"/>
<dbReference type="AlphaFoldDB" id="M3AS22"/>
<feature type="chain" id="PRO_5013379768" evidence="1">
    <location>
        <begin position="16"/>
        <end position="384"/>
    </location>
</feature>
<evidence type="ECO:0000313" key="3">
    <source>
        <dbReference type="Proteomes" id="UP000016932"/>
    </source>
</evidence>
<dbReference type="Proteomes" id="UP000016932">
    <property type="component" value="Unassembled WGS sequence"/>
</dbReference>
<dbReference type="GeneID" id="19333653"/>
<name>M3AS22_PSEFD</name>
<protein>
    <submittedName>
        <fullName evidence="2">Uncharacterized protein</fullName>
    </submittedName>
</protein>
<keyword evidence="1" id="KW-0732">Signal</keyword>
<accession>M3AS22</accession>
<keyword evidence="3" id="KW-1185">Reference proteome</keyword>
<sequence length="384" mass="41204">MRPLVVLLLSTLAIAGPALEKRGESCRTDLRDSELVRRTSCVVPAGVVQVLGHRVLRTAGSAVVDFETCIPAVKILGLHERYFCANEGGHTEFVGMEFLVVIDLNVFQRLVCVGIPIISKIKKIPTVGQYGAAPGLVSGESYGTVSALVSLPKPFFSTCHQDTFSLASADADCGAQSFEAPRSSSRPSSSFRSCPCVERVFRGILASNVCCASSPQRGPLGRSWNGPGTATARSYSRGLTMAEVEGYCGEEEPKLNCRVIKGALDWEPIPWKGGDRMRLLGAAEEFGDLSLMHKTTCQETVCGGFGKQTGGVHLDTSQNIPEQGIEMLDGLCEFPNTKGLRIRPALDLTSTSICLLLHIEDATSRFVQVVDEYRTISVSAAVTG</sequence>